<proteinExistence type="predicted"/>
<sequence length="341" mass="37300">MLSDRQRTLLAGALENIRAPDSPLLRAYIGHHLFEPGENPYRRLTNQEILHLPADFLTGYATWAAKSIHPSEDHAIAPIRRTQEPGPSRSAPQADLSFNMAFGTQDLRGQMPPISHRRQRSDTYLGHGKNRAPPGAPGGTSSQISASAPATPSRQARQDLPPSPRSLKVSARETILQRWVPCIRCAKFGRRCLPPVAGDTKQVRCQACQEDRSHPACSTGRRLFGKQNKRDHHLPGGSTWNAIALSSDEDFEVLDEPPSPRQRPAPAQAKDNVLAPATLLPAVAAQRQNSAPPALPSVPLLRLPLSSSPDELVDELQSDLAEDEAMPQTPKTPPLRVSPWE</sequence>
<evidence type="ECO:0000313" key="2">
    <source>
        <dbReference type="Proteomes" id="UP000245626"/>
    </source>
</evidence>
<dbReference type="EMBL" id="KZ821002">
    <property type="protein sequence ID" value="PWN46482.1"/>
    <property type="molecule type" value="Genomic_DNA"/>
</dbReference>
<keyword evidence="2" id="KW-1185">Reference proteome</keyword>
<evidence type="ECO:0000313" key="1">
    <source>
        <dbReference type="EMBL" id="PWN46482.1"/>
    </source>
</evidence>
<gene>
    <name evidence="1" type="ORF">IE53DRAFT_372362</name>
</gene>
<organism evidence="1 2">
    <name type="scientific">Violaceomyces palustris</name>
    <dbReference type="NCBI Taxonomy" id="1673888"/>
    <lineage>
        <taxon>Eukaryota</taxon>
        <taxon>Fungi</taxon>
        <taxon>Dikarya</taxon>
        <taxon>Basidiomycota</taxon>
        <taxon>Ustilaginomycotina</taxon>
        <taxon>Ustilaginomycetes</taxon>
        <taxon>Violaceomycetales</taxon>
        <taxon>Violaceomycetaceae</taxon>
        <taxon>Violaceomyces</taxon>
    </lineage>
</organism>
<protein>
    <submittedName>
        <fullName evidence="1">Uncharacterized protein</fullName>
    </submittedName>
</protein>
<dbReference type="Proteomes" id="UP000245626">
    <property type="component" value="Unassembled WGS sequence"/>
</dbReference>
<name>A0ACD0NL40_9BASI</name>
<reference evidence="1 2" key="1">
    <citation type="journal article" date="2018" name="Mol. Biol. Evol.">
        <title>Broad Genomic Sampling Reveals a Smut Pathogenic Ancestry of the Fungal Clade Ustilaginomycotina.</title>
        <authorList>
            <person name="Kijpornyongpan T."/>
            <person name="Mondo S.J."/>
            <person name="Barry K."/>
            <person name="Sandor L."/>
            <person name="Lee J."/>
            <person name="Lipzen A."/>
            <person name="Pangilinan J."/>
            <person name="LaButti K."/>
            <person name="Hainaut M."/>
            <person name="Henrissat B."/>
            <person name="Grigoriev I.V."/>
            <person name="Spatafora J.W."/>
            <person name="Aime M.C."/>
        </authorList>
    </citation>
    <scope>NUCLEOTIDE SEQUENCE [LARGE SCALE GENOMIC DNA]</scope>
    <source>
        <strain evidence="1 2">SA 807</strain>
    </source>
</reference>
<accession>A0ACD0NL40</accession>